<keyword evidence="1" id="KW-0472">Membrane</keyword>
<dbReference type="InterPro" id="IPR003709">
    <property type="entry name" value="VanY-like_core_dom"/>
</dbReference>
<dbReference type="InterPro" id="IPR009045">
    <property type="entry name" value="Zn_M74/Hedgehog-like"/>
</dbReference>
<dbReference type="Proteomes" id="UP000249377">
    <property type="component" value="Unassembled WGS sequence"/>
</dbReference>
<dbReference type="InterPro" id="IPR058193">
    <property type="entry name" value="VanY/YodJ_core_dom"/>
</dbReference>
<comment type="caution">
    <text evidence="3">The sequence shown here is derived from an EMBL/GenBank/DDBJ whole genome shotgun (WGS) entry which is preliminary data.</text>
</comment>
<dbReference type="RefSeq" id="WP_112333745.1">
    <property type="nucleotide sequence ID" value="NZ_QLYR01000017.1"/>
</dbReference>
<dbReference type="PANTHER" id="PTHR34385">
    <property type="entry name" value="D-ALANYL-D-ALANINE CARBOXYPEPTIDASE"/>
    <property type="match status" value="1"/>
</dbReference>
<reference evidence="3 4" key="1">
    <citation type="submission" date="2018-06" db="EMBL/GenBank/DDBJ databases">
        <title>Noncontiguous genome sequence of Ruminococcaceae bacterium ASD2818.</title>
        <authorList>
            <person name="Chaplin A.V."/>
            <person name="Sokolova S.R."/>
            <person name="Kochetkova T.O."/>
            <person name="Goltsov A.Y."/>
            <person name="Trofimov D.Y."/>
            <person name="Efimov B.A."/>
        </authorList>
    </citation>
    <scope>NUCLEOTIDE SEQUENCE [LARGE SCALE GENOMIC DNA]</scope>
    <source>
        <strain evidence="3 4">ASD2818</strain>
    </source>
</reference>
<sequence>MSRKNNRIVKSNNSWHRELQLKKIKITMVVVVVALCISVLAGAAVLWSETGKNKIADPLLQVSSALESQTESEAEREEPFELVVASESSKLPDYYKAQPVDFAGIEVDARILPSLQAMIEAAKKSGVDLNAKEGYVSAEEEDRIFAEKVAALVEEQGYTQVRAEETVQKEYGRGGYSERQTGLTVWFTADSEEEASAAAHWLSNYAVDYGFILRYPDNHASDTGKSYDPLAYRYVGKEHAKKICQFSMCLEDYVSYLAVR</sequence>
<keyword evidence="1" id="KW-0812">Transmembrane</keyword>
<dbReference type="EMBL" id="QLYR01000017">
    <property type="protein sequence ID" value="RAQ22006.1"/>
    <property type="molecule type" value="Genomic_DNA"/>
</dbReference>
<dbReference type="AlphaFoldDB" id="A0A328UFV1"/>
<dbReference type="CDD" id="cd14852">
    <property type="entry name" value="LD-carboxypeptidase"/>
    <property type="match status" value="1"/>
</dbReference>
<evidence type="ECO:0000256" key="1">
    <source>
        <dbReference type="SAM" id="Phobius"/>
    </source>
</evidence>
<organism evidence="3 4">
    <name type="scientific">Hydrogeniiclostridium mannosilyticum</name>
    <dbReference type="NCBI Taxonomy" id="2764322"/>
    <lineage>
        <taxon>Bacteria</taxon>
        <taxon>Bacillati</taxon>
        <taxon>Bacillota</taxon>
        <taxon>Clostridia</taxon>
        <taxon>Eubacteriales</taxon>
        <taxon>Acutalibacteraceae</taxon>
        <taxon>Hydrogeniiclostridium</taxon>
    </lineage>
</organism>
<dbReference type="GO" id="GO:0006508">
    <property type="term" value="P:proteolysis"/>
    <property type="evidence" value="ECO:0007669"/>
    <property type="project" value="InterPro"/>
</dbReference>
<keyword evidence="1" id="KW-1133">Transmembrane helix</keyword>
<proteinExistence type="predicted"/>
<evidence type="ECO:0000313" key="4">
    <source>
        <dbReference type="Proteomes" id="UP000249377"/>
    </source>
</evidence>
<feature type="transmembrane region" description="Helical" evidence="1">
    <location>
        <begin position="26"/>
        <end position="47"/>
    </location>
</feature>
<evidence type="ECO:0000313" key="3">
    <source>
        <dbReference type="EMBL" id="RAQ22006.1"/>
    </source>
</evidence>
<gene>
    <name evidence="3" type="ORF">DPQ25_13720</name>
</gene>
<accession>A0A328UFV1</accession>
<dbReference type="InterPro" id="IPR052179">
    <property type="entry name" value="DD-CPase-like"/>
</dbReference>
<dbReference type="Pfam" id="PF02557">
    <property type="entry name" value="VanY"/>
    <property type="match status" value="1"/>
</dbReference>
<evidence type="ECO:0000259" key="2">
    <source>
        <dbReference type="Pfam" id="PF02557"/>
    </source>
</evidence>
<protein>
    <recommendedName>
        <fullName evidence="2">D-alanyl-D-alanine carboxypeptidase-like core domain-containing protein</fullName>
    </recommendedName>
</protein>
<dbReference type="Gene3D" id="3.30.1380.10">
    <property type="match status" value="1"/>
</dbReference>
<name>A0A328UFV1_9FIRM</name>
<feature type="domain" description="D-alanyl-D-alanine carboxypeptidase-like core" evidence="2">
    <location>
        <begin position="106"/>
        <end position="237"/>
    </location>
</feature>
<dbReference type="PANTHER" id="PTHR34385:SF1">
    <property type="entry name" value="PEPTIDOGLYCAN L-ALANYL-D-GLUTAMATE ENDOPEPTIDASE CWLK"/>
    <property type="match status" value="1"/>
</dbReference>
<dbReference type="GO" id="GO:0008233">
    <property type="term" value="F:peptidase activity"/>
    <property type="evidence" value="ECO:0007669"/>
    <property type="project" value="InterPro"/>
</dbReference>
<dbReference type="SUPFAM" id="SSF55166">
    <property type="entry name" value="Hedgehog/DD-peptidase"/>
    <property type="match status" value="1"/>
</dbReference>
<keyword evidence="4" id="KW-1185">Reference proteome</keyword>